<dbReference type="EMBL" id="CAJNNV010009990">
    <property type="protein sequence ID" value="CAE8598053.1"/>
    <property type="molecule type" value="Genomic_DNA"/>
</dbReference>
<dbReference type="AlphaFoldDB" id="A0A813EHU6"/>
<sequence length="234" mass="25791">MRARSMLMLGTGFVAWSCYCFKFPWMTSWSSMAASRILRGGAKKPFMHDQTPCGSIFSFEEPDCEASPVQISLCCGNAGSDHGSPRSTYSSPANPCNLEAKLEGEDAEMVVQFRSKSIEGAWATSTGTTCVVFDTKWVFDGNDDDSFVLECEGEAHILNGFRSVRGEEDTVDWIHSATGEQVLRHRIHHPLVDPAGKTAWLEIDRPLCVGDPVVIQLAFLSDHARLQVQLLEGL</sequence>
<accession>A0A813EHU6</accession>
<comment type="caution">
    <text evidence="1">The sequence shown here is derived from an EMBL/GenBank/DDBJ whole genome shotgun (WGS) entry which is preliminary data.</text>
</comment>
<evidence type="ECO:0000313" key="2">
    <source>
        <dbReference type="Proteomes" id="UP000654075"/>
    </source>
</evidence>
<reference evidence="1" key="1">
    <citation type="submission" date="2021-02" db="EMBL/GenBank/DDBJ databases">
        <authorList>
            <person name="Dougan E. K."/>
            <person name="Rhodes N."/>
            <person name="Thang M."/>
            <person name="Chan C."/>
        </authorList>
    </citation>
    <scope>NUCLEOTIDE SEQUENCE</scope>
</reference>
<protein>
    <submittedName>
        <fullName evidence="1">Uncharacterized protein</fullName>
    </submittedName>
</protein>
<proteinExistence type="predicted"/>
<name>A0A813EHU6_POLGL</name>
<dbReference type="Proteomes" id="UP000654075">
    <property type="component" value="Unassembled WGS sequence"/>
</dbReference>
<keyword evidence="2" id="KW-1185">Reference proteome</keyword>
<evidence type="ECO:0000313" key="1">
    <source>
        <dbReference type="EMBL" id="CAE8598053.1"/>
    </source>
</evidence>
<gene>
    <name evidence="1" type="ORF">PGLA1383_LOCUS16467</name>
</gene>
<organism evidence="1 2">
    <name type="scientific">Polarella glacialis</name>
    <name type="common">Dinoflagellate</name>
    <dbReference type="NCBI Taxonomy" id="89957"/>
    <lineage>
        <taxon>Eukaryota</taxon>
        <taxon>Sar</taxon>
        <taxon>Alveolata</taxon>
        <taxon>Dinophyceae</taxon>
        <taxon>Suessiales</taxon>
        <taxon>Suessiaceae</taxon>
        <taxon>Polarella</taxon>
    </lineage>
</organism>